<dbReference type="Gene3D" id="3.30.420.240">
    <property type="match status" value="1"/>
</dbReference>
<dbReference type="Gene3D" id="3.40.50.300">
    <property type="entry name" value="P-loop containing nucleotide triphosphate hydrolases"/>
    <property type="match status" value="1"/>
</dbReference>
<organism evidence="1">
    <name type="scientific">viral metagenome</name>
    <dbReference type="NCBI Taxonomy" id="1070528"/>
    <lineage>
        <taxon>unclassified sequences</taxon>
        <taxon>metagenomes</taxon>
        <taxon>organismal metagenomes</taxon>
    </lineage>
</organism>
<accession>A0A6M3KXS3</accession>
<proteinExistence type="predicted"/>
<dbReference type="InterPro" id="IPR006517">
    <property type="entry name" value="Phage_terminase_lsu-like_C"/>
</dbReference>
<name>A0A6M3KXS3_9ZZZZ</name>
<sequence>MDTIQRKWDSKKDLQSYREKLDEEYVSGLPDYLVKYFDEQEQRFNDTEFFINRARERGRQMNTSTSEERAQYIQDERDKFWAEHTVRLTKKKRRLGSHLTPVYEEPIKAEERIKDEANLTVDDISLLVSISSNDLHLFAMRYFPHYLRKADSRLHLFIYKTLSREINRKARRKGFKIAIAAPRGNSKSSLVSIILPIWCICYNKKKFILLISETANSAEEFLEDVKRELQFNAALRRDFPHIVGPGPTWKRGEIITNNNIKMMSLGRGNQIRGRNFGSYRPDLLVFDDIEDSESVRSKTTREFIRHFWFNKDAMHVEGESGTTTDFLFIGTILGKDSLLNALLTPEEYPDWISYKFKAVEKFSTSDKWLEWEQLLKNRFDVDRMKTARRFFEENEEEMLKDTEVLWPEGDPYYDLMITKVSDLSGFSSEKMNDPLDPTKILVKEEDLHLENFNYDSRIKRFLKTASFVAAFDPSVGKKKDADFSVLVTGARDRKTGHIYITHINIRRRSVDEQIDDIIKEYINIRHKLIIFETNGFQIVIADNLRKKTREMGLHIPVKDVPNYSDKHMRIQSIVPLIKDGTIVFDSHKRQSNQQYALALEQLLTYSENASNDDFCDCLEMLIREFRTNRFKMLVKQASR</sequence>
<reference evidence="1" key="1">
    <citation type="submission" date="2020-03" db="EMBL/GenBank/DDBJ databases">
        <title>The deep terrestrial virosphere.</title>
        <authorList>
            <person name="Holmfeldt K."/>
            <person name="Nilsson E."/>
            <person name="Simone D."/>
            <person name="Lopez-Fernandez M."/>
            <person name="Wu X."/>
            <person name="de Brujin I."/>
            <person name="Lundin D."/>
            <person name="Andersson A."/>
            <person name="Bertilsson S."/>
            <person name="Dopson M."/>
        </authorList>
    </citation>
    <scope>NUCLEOTIDE SEQUENCE</scope>
    <source>
        <strain evidence="1">MM415B03072</strain>
    </source>
</reference>
<evidence type="ECO:0000313" key="1">
    <source>
        <dbReference type="EMBL" id="QJA86987.1"/>
    </source>
</evidence>
<dbReference type="InterPro" id="IPR027417">
    <property type="entry name" value="P-loop_NTPase"/>
</dbReference>
<dbReference type="AlphaFoldDB" id="A0A6M3KXS3"/>
<gene>
    <name evidence="1" type="ORF">MM415B03072_0003</name>
</gene>
<dbReference type="EMBL" id="MT142674">
    <property type="protein sequence ID" value="QJA86987.1"/>
    <property type="molecule type" value="Genomic_DNA"/>
</dbReference>
<protein>
    <submittedName>
        <fullName evidence="1">Putative terminase</fullName>
    </submittedName>
</protein>
<dbReference type="NCBIfam" id="TIGR01630">
    <property type="entry name" value="psiM2_ORF9"/>
    <property type="match status" value="1"/>
</dbReference>